<keyword evidence="3 5" id="KW-0067">ATP-binding</keyword>
<dbReference type="InterPro" id="IPR018525">
    <property type="entry name" value="MCM_CS"/>
</dbReference>
<dbReference type="PROSITE" id="PS50051">
    <property type="entry name" value="MCM_2"/>
    <property type="match status" value="1"/>
</dbReference>
<comment type="similarity">
    <text evidence="5">Belongs to the MCM family.</text>
</comment>
<dbReference type="OrthoDB" id="271325at2759"/>
<dbReference type="GO" id="GO:0005634">
    <property type="term" value="C:nucleus"/>
    <property type="evidence" value="ECO:0000318"/>
    <property type="project" value="GO_Central"/>
</dbReference>
<proteinExistence type="inferred from homology"/>
<dbReference type="FunFam" id="3.40.50.300:FF:004699">
    <property type="entry name" value="Minichromosome maintenance complex component 5"/>
    <property type="match status" value="1"/>
</dbReference>
<dbReference type="PROSITE" id="PS00847">
    <property type="entry name" value="MCM_1"/>
    <property type="match status" value="1"/>
</dbReference>
<dbReference type="Gene3D" id="3.40.50.300">
    <property type="entry name" value="P-loop containing nucleotide triphosphate hydrolases"/>
    <property type="match status" value="1"/>
</dbReference>
<dbReference type="eggNOG" id="KOG0481">
    <property type="taxonomic scope" value="Eukaryota"/>
</dbReference>
<evidence type="ECO:0000256" key="3">
    <source>
        <dbReference type="ARBA" id="ARBA00022840"/>
    </source>
</evidence>
<dbReference type="AlphaFoldDB" id="F0ZQA5"/>
<organism evidence="7 8">
    <name type="scientific">Dictyostelium purpureum</name>
    <name type="common">Slime mold</name>
    <dbReference type="NCBI Taxonomy" id="5786"/>
    <lineage>
        <taxon>Eukaryota</taxon>
        <taxon>Amoebozoa</taxon>
        <taxon>Evosea</taxon>
        <taxon>Eumycetozoa</taxon>
        <taxon>Dictyostelia</taxon>
        <taxon>Dictyosteliales</taxon>
        <taxon>Dictyosteliaceae</taxon>
        <taxon>Dictyostelium</taxon>
    </lineage>
</organism>
<dbReference type="EC" id="3.6.4.12" evidence="1"/>
<dbReference type="GeneID" id="10502799"/>
<feature type="domain" description="MCM C-terminal AAA(+) ATPase" evidence="6">
    <location>
        <begin position="242"/>
        <end position="429"/>
    </location>
</feature>
<dbReference type="SMART" id="SM00350">
    <property type="entry name" value="MCM"/>
    <property type="match status" value="1"/>
</dbReference>
<accession>F0ZQA5</accession>
<dbReference type="InterPro" id="IPR012340">
    <property type="entry name" value="NA-bd_OB-fold"/>
</dbReference>
<dbReference type="GO" id="GO:0005524">
    <property type="term" value="F:ATP binding"/>
    <property type="evidence" value="ECO:0007669"/>
    <property type="project" value="UniProtKB-KW"/>
</dbReference>
<sequence length="583" mass="67027">MDITQIKKDTIFSNFYLKNYSLTIDFSDFNNECEKTKFIEDPYGMIKNIKKEINYMLNKTIESDNDYDFKIYFSDKKFLLDTVPFKFINNKNKNLVSTTGIVIYKKERIALQEGVLKCRGCGNSVKIYKKIPNLNKCNSFDTCPKNNPYILREDKYYSETQLKIQEFDLNNNFVPNNLYLIFDYDTEIKVGFQINVIGVLDDQQKNKTLNVLGFSVNSNDISYSFEKSEVELFLNISKNKKLEEILVNSIAPEVFGLEDAKKSILCVLFGGTPKTNEKTKLRGDIHAYFVGPPGTAKSQLSNFVKNVSPISYYTVSKGNTKAGLTASVIKSKETGEFYVEAGALVLADGGVLCIDEFDKMDKKDRGSIHEAMEQQSIIISKSGIKSYLNCRTSLFATGNYSKDTFGIETSLLSRFDIILNINNNNNNDQSNDEFIKNIFKHHKESKNNIDQKKSKNYIINENDDMFYKDGQIEKISPLFLKKYISYCKCKYFPIFSSDEAKNHLKDFFVKIRNPDSSSSSRTKRHRVKDNNNNIVITYRQLETLIRISESQAKMHCRNVVEKIDVEKAIKIFSATTLNCYKNI</sequence>
<dbReference type="PRINTS" id="PR01657">
    <property type="entry name" value="MCMFAMILY"/>
</dbReference>
<dbReference type="SUPFAM" id="SSF50249">
    <property type="entry name" value="Nucleic acid-binding proteins"/>
    <property type="match status" value="1"/>
</dbReference>
<evidence type="ECO:0000313" key="8">
    <source>
        <dbReference type="Proteomes" id="UP000001064"/>
    </source>
</evidence>
<dbReference type="GO" id="GO:0042555">
    <property type="term" value="C:MCM complex"/>
    <property type="evidence" value="ECO:0000318"/>
    <property type="project" value="GO_Central"/>
</dbReference>
<evidence type="ECO:0000256" key="2">
    <source>
        <dbReference type="ARBA" id="ARBA00022741"/>
    </source>
</evidence>
<keyword evidence="8" id="KW-1185">Reference proteome</keyword>
<dbReference type="RefSeq" id="XP_003289594.1">
    <property type="nucleotide sequence ID" value="XM_003289546.1"/>
</dbReference>
<dbReference type="PANTHER" id="PTHR11630">
    <property type="entry name" value="DNA REPLICATION LICENSING FACTOR MCM FAMILY MEMBER"/>
    <property type="match status" value="1"/>
</dbReference>
<dbReference type="GO" id="GO:0003697">
    <property type="term" value="F:single-stranded DNA binding"/>
    <property type="evidence" value="ECO:0000318"/>
    <property type="project" value="GO_Central"/>
</dbReference>
<dbReference type="Proteomes" id="UP000001064">
    <property type="component" value="Unassembled WGS sequence"/>
</dbReference>
<keyword evidence="2 5" id="KW-0547">Nucleotide-binding</keyword>
<dbReference type="PANTHER" id="PTHR11630:SF43">
    <property type="entry name" value="DNA REPLICATION LICENSING FACTOR MCM6"/>
    <property type="match status" value="1"/>
</dbReference>
<dbReference type="STRING" id="5786.F0ZQA5"/>
<evidence type="ECO:0000256" key="5">
    <source>
        <dbReference type="RuleBase" id="RU004070"/>
    </source>
</evidence>
<evidence type="ECO:0000259" key="6">
    <source>
        <dbReference type="PROSITE" id="PS50051"/>
    </source>
</evidence>
<dbReference type="Pfam" id="PF00493">
    <property type="entry name" value="MCM"/>
    <property type="match status" value="1"/>
</dbReference>
<dbReference type="VEuPathDB" id="AmoebaDB:DICPUDRAFT_98424"/>
<dbReference type="GO" id="GO:0000727">
    <property type="term" value="P:double-strand break repair via break-induced replication"/>
    <property type="evidence" value="ECO:0000318"/>
    <property type="project" value="GO_Central"/>
</dbReference>
<reference evidence="8" key="1">
    <citation type="journal article" date="2011" name="Genome Biol.">
        <title>Comparative genomics of the social amoebae Dictyostelium discoideum and Dictyostelium purpureum.</title>
        <authorList>
            <consortium name="US DOE Joint Genome Institute (JGI-PGF)"/>
            <person name="Sucgang R."/>
            <person name="Kuo A."/>
            <person name="Tian X."/>
            <person name="Salerno W."/>
            <person name="Parikh A."/>
            <person name="Feasley C.L."/>
            <person name="Dalin E."/>
            <person name="Tu H."/>
            <person name="Huang E."/>
            <person name="Barry K."/>
            <person name="Lindquist E."/>
            <person name="Shapiro H."/>
            <person name="Bruce D."/>
            <person name="Schmutz J."/>
            <person name="Salamov A."/>
            <person name="Fey P."/>
            <person name="Gaudet P."/>
            <person name="Anjard C."/>
            <person name="Babu M.M."/>
            <person name="Basu S."/>
            <person name="Bushmanova Y."/>
            <person name="van der Wel H."/>
            <person name="Katoh-Kurasawa M."/>
            <person name="Dinh C."/>
            <person name="Coutinho P.M."/>
            <person name="Saito T."/>
            <person name="Elias M."/>
            <person name="Schaap P."/>
            <person name="Kay R.R."/>
            <person name="Henrissat B."/>
            <person name="Eichinger L."/>
            <person name="Rivero F."/>
            <person name="Putnam N.H."/>
            <person name="West C.M."/>
            <person name="Loomis W.F."/>
            <person name="Chisholm R.L."/>
            <person name="Shaulsky G."/>
            <person name="Strassmann J.E."/>
            <person name="Queller D.C."/>
            <person name="Kuspa A."/>
            <person name="Grigoriev I.V."/>
        </authorList>
    </citation>
    <scope>NUCLEOTIDE SEQUENCE [LARGE SCALE GENOMIC DNA]</scope>
    <source>
        <strain evidence="8">QSDP1</strain>
    </source>
</reference>
<dbReference type="GO" id="GO:0003678">
    <property type="term" value="F:DNA helicase activity"/>
    <property type="evidence" value="ECO:0007669"/>
    <property type="project" value="UniProtKB-EC"/>
</dbReference>
<gene>
    <name evidence="7" type="ORF">DICPUDRAFT_98424</name>
</gene>
<keyword evidence="4 5" id="KW-0238">DNA-binding</keyword>
<dbReference type="Pfam" id="PF17855">
    <property type="entry name" value="MCM_lid"/>
    <property type="match status" value="1"/>
</dbReference>
<dbReference type="InParanoid" id="F0ZQA5"/>
<dbReference type="InterPro" id="IPR041562">
    <property type="entry name" value="MCM_lid"/>
</dbReference>
<protein>
    <recommendedName>
        <fullName evidence="1">DNA helicase</fullName>
        <ecNumber evidence="1">3.6.4.12</ecNumber>
    </recommendedName>
</protein>
<dbReference type="GO" id="GO:1902969">
    <property type="term" value="P:mitotic DNA replication"/>
    <property type="evidence" value="ECO:0000318"/>
    <property type="project" value="GO_Central"/>
</dbReference>
<dbReference type="InterPro" id="IPR001208">
    <property type="entry name" value="MCM_dom"/>
</dbReference>
<dbReference type="EMBL" id="GL871122">
    <property type="protein sequence ID" value="EGC33856.1"/>
    <property type="molecule type" value="Genomic_DNA"/>
</dbReference>
<evidence type="ECO:0000313" key="7">
    <source>
        <dbReference type="EMBL" id="EGC33856.1"/>
    </source>
</evidence>
<dbReference type="InterPro" id="IPR031327">
    <property type="entry name" value="MCM"/>
</dbReference>
<dbReference type="SUPFAM" id="SSF52540">
    <property type="entry name" value="P-loop containing nucleoside triphosphate hydrolases"/>
    <property type="match status" value="1"/>
</dbReference>
<dbReference type="KEGG" id="dpp:DICPUDRAFT_98424"/>
<evidence type="ECO:0000256" key="4">
    <source>
        <dbReference type="ARBA" id="ARBA00023125"/>
    </source>
</evidence>
<evidence type="ECO:0000256" key="1">
    <source>
        <dbReference type="ARBA" id="ARBA00012551"/>
    </source>
</evidence>
<name>F0ZQA5_DICPU</name>
<dbReference type="InterPro" id="IPR027417">
    <property type="entry name" value="P-loop_NTPase"/>
</dbReference>